<dbReference type="Gene3D" id="2.40.40.10">
    <property type="entry name" value="RlpA-like domain"/>
    <property type="match status" value="1"/>
</dbReference>
<dbReference type="Proteomes" id="UP000603453">
    <property type="component" value="Unassembled WGS sequence"/>
</dbReference>
<dbReference type="OrthoDB" id="623670at2759"/>
<comment type="caution">
    <text evidence="4">The sequence shown here is derived from an EMBL/GenBank/DDBJ whole genome shotgun (WGS) entry which is preliminary data.</text>
</comment>
<dbReference type="AlphaFoldDB" id="A0A8H7UVP4"/>
<accession>A0A8H7UVP4</accession>
<protein>
    <recommendedName>
        <fullName evidence="3">RlpA-like protein double-psi beta-barrel domain-containing protein</fullName>
    </recommendedName>
</protein>
<evidence type="ECO:0000313" key="4">
    <source>
        <dbReference type="EMBL" id="KAG2195772.1"/>
    </source>
</evidence>
<reference evidence="4" key="1">
    <citation type="submission" date="2020-12" db="EMBL/GenBank/DDBJ databases">
        <title>Metabolic potential, ecology and presence of endohyphal bacteria is reflected in genomic diversity of Mucoromycotina.</title>
        <authorList>
            <person name="Muszewska A."/>
            <person name="Okrasinska A."/>
            <person name="Steczkiewicz K."/>
            <person name="Drgas O."/>
            <person name="Orlowska M."/>
            <person name="Perlinska-Lenart U."/>
            <person name="Aleksandrzak-Piekarczyk T."/>
            <person name="Szatraj K."/>
            <person name="Zielenkiewicz U."/>
            <person name="Pilsyk S."/>
            <person name="Malc E."/>
            <person name="Mieczkowski P."/>
            <person name="Kruszewska J.S."/>
            <person name="Biernat P."/>
            <person name="Pawlowska J."/>
        </authorList>
    </citation>
    <scope>NUCLEOTIDE SEQUENCE</scope>
    <source>
        <strain evidence="4">WA0000017839</strain>
    </source>
</reference>
<dbReference type="SUPFAM" id="SSF50685">
    <property type="entry name" value="Barwin-like endoglucanases"/>
    <property type="match status" value="1"/>
</dbReference>
<dbReference type="Pfam" id="PF03330">
    <property type="entry name" value="DPBB_1"/>
    <property type="match status" value="1"/>
</dbReference>
<evidence type="ECO:0000256" key="2">
    <source>
        <dbReference type="SAM" id="SignalP"/>
    </source>
</evidence>
<proteinExistence type="predicted"/>
<dbReference type="InterPro" id="IPR051477">
    <property type="entry name" value="Expansin_CellWall"/>
</dbReference>
<keyword evidence="1 2" id="KW-0732">Signal</keyword>
<dbReference type="PANTHER" id="PTHR31836:SF22">
    <property type="entry name" value="RLPA-LIKE PROTEIN DOUBLE-PSI BETA-BARREL DOMAIN-CONTAINING PROTEIN"/>
    <property type="match status" value="1"/>
</dbReference>
<evidence type="ECO:0000259" key="3">
    <source>
        <dbReference type="Pfam" id="PF03330"/>
    </source>
</evidence>
<dbReference type="InterPro" id="IPR036908">
    <property type="entry name" value="RlpA-like_sf"/>
</dbReference>
<keyword evidence="5" id="KW-1185">Reference proteome</keyword>
<evidence type="ECO:0000313" key="5">
    <source>
        <dbReference type="Proteomes" id="UP000603453"/>
    </source>
</evidence>
<evidence type="ECO:0000256" key="1">
    <source>
        <dbReference type="ARBA" id="ARBA00022729"/>
    </source>
</evidence>
<gene>
    <name evidence="4" type="ORF">INT47_005749</name>
</gene>
<feature type="domain" description="RlpA-like protein double-psi beta-barrel" evidence="3">
    <location>
        <begin position="55"/>
        <end position="148"/>
    </location>
</feature>
<feature type="signal peptide" evidence="2">
    <location>
        <begin position="1"/>
        <end position="23"/>
    </location>
</feature>
<sequence length="167" mass="18328">MKLLACISLCALVIASLINVAKAFEIQGRGMATLMNFDNSTISEDSLEKRKQRGTWYSGNDLKNAACYDRNGLPAYSASINSMIGAMAMKKFENCYKCMKITNKKNKKTVTVKIVDKCAGCIVNKAIDLTPAAFKKLANLDEGVIDITWKAVTCPKSQKPSYGPKKK</sequence>
<dbReference type="PANTHER" id="PTHR31836">
    <property type="match status" value="1"/>
</dbReference>
<dbReference type="InterPro" id="IPR009009">
    <property type="entry name" value="RlpA-like_DPBB"/>
</dbReference>
<dbReference type="CDD" id="cd22271">
    <property type="entry name" value="DPBB_EXP_N-like"/>
    <property type="match status" value="1"/>
</dbReference>
<organism evidence="4 5">
    <name type="scientific">Mucor saturninus</name>
    <dbReference type="NCBI Taxonomy" id="64648"/>
    <lineage>
        <taxon>Eukaryota</taxon>
        <taxon>Fungi</taxon>
        <taxon>Fungi incertae sedis</taxon>
        <taxon>Mucoromycota</taxon>
        <taxon>Mucoromycotina</taxon>
        <taxon>Mucoromycetes</taxon>
        <taxon>Mucorales</taxon>
        <taxon>Mucorineae</taxon>
        <taxon>Mucoraceae</taxon>
        <taxon>Mucor</taxon>
    </lineage>
</organism>
<feature type="chain" id="PRO_5034688413" description="RlpA-like protein double-psi beta-barrel domain-containing protein" evidence="2">
    <location>
        <begin position="24"/>
        <end position="167"/>
    </location>
</feature>
<name>A0A8H7UVP4_9FUNG</name>
<dbReference type="EMBL" id="JAEPRD010000162">
    <property type="protein sequence ID" value="KAG2195772.1"/>
    <property type="molecule type" value="Genomic_DNA"/>
</dbReference>